<dbReference type="GO" id="GO:0003677">
    <property type="term" value="F:DNA binding"/>
    <property type="evidence" value="ECO:0007669"/>
    <property type="project" value="UniProtKB-KW"/>
</dbReference>
<dbReference type="Proteomes" id="UP000198282">
    <property type="component" value="Unassembled WGS sequence"/>
</dbReference>
<dbReference type="Gene3D" id="1.10.10.10">
    <property type="entry name" value="Winged helix-like DNA-binding domain superfamily/Winged helix DNA-binding domain"/>
    <property type="match status" value="1"/>
</dbReference>
<evidence type="ECO:0000259" key="1">
    <source>
        <dbReference type="Pfam" id="PF01638"/>
    </source>
</evidence>
<sequence>MSATRLLLLGVVRTHGQANGHLVNAELESWGAGKWAGLKPGSIYQSLRQLAREGLLDAGEIHESPERIDYKITTKGTAEFLRLLRSALSRPDHRPETLGAALALLPALPRKEAIALLRERLRAMEAEHAEILDRAAGRGEPSHIRELLGMQAWSTASGADWARGLIARLENGDHVMADEDDRPAGTAPIPKP</sequence>
<dbReference type="AlphaFoldDB" id="A0A239MVP9"/>
<proteinExistence type="predicted"/>
<dbReference type="SUPFAM" id="SSF46785">
    <property type="entry name" value="Winged helix' DNA-binding domain"/>
    <property type="match status" value="1"/>
</dbReference>
<name>A0A239MVP9_9ACTN</name>
<dbReference type="EMBL" id="FZOD01000046">
    <property type="protein sequence ID" value="SNT46313.1"/>
    <property type="molecule type" value="Genomic_DNA"/>
</dbReference>
<protein>
    <submittedName>
        <fullName evidence="2">DNA-binding transcriptional regulator, PadR family</fullName>
    </submittedName>
</protein>
<keyword evidence="3" id="KW-1185">Reference proteome</keyword>
<gene>
    <name evidence="2" type="ORF">SAMN05216276_104632</name>
</gene>
<feature type="domain" description="HTH hxlR-type" evidence="1">
    <location>
        <begin position="44"/>
        <end position="78"/>
    </location>
</feature>
<dbReference type="Pfam" id="PF01638">
    <property type="entry name" value="HxlR"/>
    <property type="match status" value="1"/>
</dbReference>
<dbReference type="InterPro" id="IPR036390">
    <property type="entry name" value="WH_DNA-bd_sf"/>
</dbReference>
<keyword evidence="2" id="KW-0238">DNA-binding</keyword>
<dbReference type="OrthoDB" id="8443918at2"/>
<dbReference type="InterPro" id="IPR002577">
    <property type="entry name" value="HTH_HxlR"/>
</dbReference>
<reference evidence="2 3" key="1">
    <citation type="submission" date="2017-06" db="EMBL/GenBank/DDBJ databases">
        <authorList>
            <person name="Kim H.J."/>
            <person name="Triplett B.A."/>
        </authorList>
    </citation>
    <scope>NUCLEOTIDE SEQUENCE [LARGE SCALE GENOMIC DNA]</scope>
    <source>
        <strain evidence="2 3">CGMCC 4.2132</strain>
    </source>
</reference>
<evidence type="ECO:0000313" key="3">
    <source>
        <dbReference type="Proteomes" id="UP000198282"/>
    </source>
</evidence>
<evidence type="ECO:0000313" key="2">
    <source>
        <dbReference type="EMBL" id="SNT46313.1"/>
    </source>
</evidence>
<dbReference type="InterPro" id="IPR036388">
    <property type="entry name" value="WH-like_DNA-bd_sf"/>
</dbReference>
<organism evidence="2 3">
    <name type="scientific">Streptosporangium subroseum</name>
    <dbReference type="NCBI Taxonomy" id="106412"/>
    <lineage>
        <taxon>Bacteria</taxon>
        <taxon>Bacillati</taxon>
        <taxon>Actinomycetota</taxon>
        <taxon>Actinomycetes</taxon>
        <taxon>Streptosporangiales</taxon>
        <taxon>Streptosporangiaceae</taxon>
        <taxon>Streptosporangium</taxon>
    </lineage>
</organism>
<accession>A0A239MVP9</accession>